<feature type="region of interest" description="Disordered" evidence="1">
    <location>
        <begin position="41"/>
        <end position="139"/>
    </location>
</feature>
<evidence type="ECO:0000313" key="2">
    <source>
        <dbReference type="EMBL" id="MFI2325463.1"/>
    </source>
</evidence>
<feature type="compositionally biased region" description="Basic and acidic residues" evidence="1">
    <location>
        <begin position="86"/>
        <end position="106"/>
    </location>
</feature>
<dbReference type="RefSeq" id="WP_396949178.1">
    <property type="nucleotide sequence ID" value="NZ_JBIRXV010000012.1"/>
</dbReference>
<proteinExistence type="predicted"/>
<reference evidence="2 3" key="1">
    <citation type="submission" date="2024-10" db="EMBL/GenBank/DDBJ databases">
        <title>The Natural Products Discovery Center: Release of the First 8490 Sequenced Strains for Exploring Actinobacteria Biosynthetic Diversity.</title>
        <authorList>
            <person name="Kalkreuter E."/>
            <person name="Kautsar S.A."/>
            <person name="Yang D."/>
            <person name="Bader C.D."/>
            <person name="Teijaro C.N."/>
            <person name="Fluegel L."/>
            <person name="Davis C.M."/>
            <person name="Simpson J.R."/>
            <person name="Lauterbach L."/>
            <person name="Steele A.D."/>
            <person name="Gui C."/>
            <person name="Meng S."/>
            <person name="Li G."/>
            <person name="Viehrig K."/>
            <person name="Ye F."/>
            <person name="Su P."/>
            <person name="Kiefer A.F."/>
            <person name="Nichols A."/>
            <person name="Cepeda A.J."/>
            <person name="Yan W."/>
            <person name="Fan B."/>
            <person name="Jiang Y."/>
            <person name="Adhikari A."/>
            <person name="Zheng C.-J."/>
            <person name="Schuster L."/>
            <person name="Cowan T.M."/>
            <person name="Smanski M.J."/>
            <person name="Chevrette M.G."/>
            <person name="De Carvalho L.P.S."/>
            <person name="Shen B."/>
        </authorList>
    </citation>
    <scope>NUCLEOTIDE SEQUENCE [LARGE SCALE GENOMIC DNA]</scope>
    <source>
        <strain evidence="2 3">NPDC019626</strain>
    </source>
</reference>
<accession>A0ABW7WT98</accession>
<comment type="caution">
    <text evidence="2">The sequence shown here is derived from an EMBL/GenBank/DDBJ whole genome shotgun (WGS) entry which is preliminary data.</text>
</comment>
<protein>
    <submittedName>
        <fullName evidence="2">Uncharacterized protein</fullName>
    </submittedName>
</protein>
<dbReference type="EMBL" id="JBIRXV010000012">
    <property type="protein sequence ID" value="MFI2325463.1"/>
    <property type="molecule type" value="Genomic_DNA"/>
</dbReference>
<evidence type="ECO:0000256" key="1">
    <source>
        <dbReference type="SAM" id="MobiDB-lite"/>
    </source>
</evidence>
<feature type="region of interest" description="Disordered" evidence="1">
    <location>
        <begin position="1"/>
        <end position="23"/>
    </location>
</feature>
<sequence>MTFETSGARLRGSATGPDRGRSKKGAFALIIAGLAAGTVAAAGGAAAESLSRSDHSGRSGSRGDSTGWHKIDPYGYQHSDPNPLRQNEHQHALREYHRQGKPRSGEGDAGNGAGEAAWTRTQRPDGSGWTVCRPQAKWC</sequence>
<gene>
    <name evidence="2" type="ORF">ACH47G_33670</name>
</gene>
<evidence type="ECO:0000313" key="3">
    <source>
        <dbReference type="Proteomes" id="UP001611450"/>
    </source>
</evidence>
<organism evidence="2 3">
    <name type="scientific">Nocardia beijingensis</name>
    <dbReference type="NCBI Taxonomy" id="95162"/>
    <lineage>
        <taxon>Bacteria</taxon>
        <taxon>Bacillati</taxon>
        <taxon>Actinomycetota</taxon>
        <taxon>Actinomycetes</taxon>
        <taxon>Mycobacteriales</taxon>
        <taxon>Nocardiaceae</taxon>
        <taxon>Nocardia</taxon>
    </lineage>
</organism>
<name>A0ABW7WT98_9NOCA</name>
<feature type="compositionally biased region" description="Low complexity" evidence="1">
    <location>
        <begin position="41"/>
        <end position="50"/>
    </location>
</feature>
<dbReference type="Proteomes" id="UP001611450">
    <property type="component" value="Unassembled WGS sequence"/>
</dbReference>
<keyword evidence="3" id="KW-1185">Reference proteome</keyword>